<dbReference type="Gene3D" id="2.60.120.560">
    <property type="entry name" value="Exo-inulinase, domain 1"/>
    <property type="match status" value="1"/>
</dbReference>
<dbReference type="EMBL" id="BAABIA010000010">
    <property type="protein sequence ID" value="GAA5147843.1"/>
    <property type="molecule type" value="Genomic_DNA"/>
</dbReference>
<keyword evidence="1" id="KW-0732">Signal</keyword>
<accession>A0ABP9PK16</accession>
<gene>
    <name evidence="2" type="ORF">GCM10023213_43120</name>
</gene>
<name>A0ABP9PK16_9BACT</name>
<organism evidence="2 3">
    <name type="scientific">Prosthecobacter algae</name>
    <dbReference type="NCBI Taxonomy" id="1144682"/>
    <lineage>
        <taxon>Bacteria</taxon>
        <taxon>Pseudomonadati</taxon>
        <taxon>Verrucomicrobiota</taxon>
        <taxon>Verrucomicrobiia</taxon>
        <taxon>Verrucomicrobiales</taxon>
        <taxon>Verrucomicrobiaceae</taxon>
        <taxon>Prosthecobacter</taxon>
    </lineage>
</organism>
<proteinExistence type="predicted"/>
<feature type="chain" id="PRO_5045479803" description="3-keto-disaccharide hydrolase domain-containing protein" evidence="1">
    <location>
        <begin position="18"/>
        <end position="225"/>
    </location>
</feature>
<dbReference type="Proteomes" id="UP001499852">
    <property type="component" value="Unassembled WGS sequence"/>
</dbReference>
<reference evidence="3" key="1">
    <citation type="journal article" date="2019" name="Int. J. Syst. Evol. Microbiol.">
        <title>The Global Catalogue of Microorganisms (GCM) 10K type strain sequencing project: providing services to taxonomists for standard genome sequencing and annotation.</title>
        <authorList>
            <consortium name="The Broad Institute Genomics Platform"/>
            <consortium name="The Broad Institute Genome Sequencing Center for Infectious Disease"/>
            <person name="Wu L."/>
            <person name="Ma J."/>
        </authorList>
    </citation>
    <scope>NUCLEOTIDE SEQUENCE [LARGE SCALE GENOMIC DNA]</scope>
    <source>
        <strain evidence="3">JCM 18053</strain>
    </source>
</reference>
<dbReference type="RefSeq" id="WP_345738487.1">
    <property type="nucleotide sequence ID" value="NZ_BAABIA010000010.1"/>
</dbReference>
<evidence type="ECO:0008006" key="4">
    <source>
        <dbReference type="Google" id="ProtNLM"/>
    </source>
</evidence>
<feature type="signal peptide" evidence="1">
    <location>
        <begin position="1"/>
        <end position="17"/>
    </location>
</feature>
<evidence type="ECO:0000313" key="3">
    <source>
        <dbReference type="Proteomes" id="UP001499852"/>
    </source>
</evidence>
<sequence length="225" mass="24907">MKLLPFLCLALPWLASAEVPSAPLAQKGVSILADDFERTNLAPWKSLIPTFTVEGGMLKGLQTRADHGAVGRFYAPMKDVIVEFRFQLVGSTGFNAVFDDQKFKGSHAGHIIRVAFTPKQLRLGDDKEGVMRNDIYAMRKDPARKAEAEKLLEGRNAAGKISLEQKTWYTATLEIKGDELRVSLNDSPIAYLKSSGIAHETKSSFHFTVNGPGVLFDDVKIWRAK</sequence>
<comment type="caution">
    <text evidence="2">The sequence shown here is derived from an EMBL/GenBank/DDBJ whole genome shotgun (WGS) entry which is preliminary data.</text>
</comment>
<evidence type="ECO:0000313" key="2">
    <source>
        <dbReference type="EMBL" id="GAA5147843.1"/>
    </source>
</evidence>
<keyword evidence="3" id="KW-1185">Reference proteome</keyword>
<protein>
    <recommendedName>
        <fullName evidence="4">3-keto-disaccharide hydrolase domain-containing protein</fullName>
    </recommendedName>
</protein>
<evidence type="ECO:0000256" key="1">
    <source>
        <dbReference type="SAM" id="SignalP"/>
    </source>
</evidence>